<proteinExistence type="predicted"/>
<comment type="caution">
    <text evidence="1">The sequence shown here is derived from an EMBL/GenBank/DDBJ whole genome shotgun (WGS) entry which is preliminary data.</text>
</comment>
<keyword evidence="2" id="KW-1185">Reference proteome</keyword>
<dbReference type="AlphaFoldDB" id="A0A845V1G4"/>
<name>A0A845V1G4_9GAMM</name>
<sequence>MIEKDIEGFEKLGIDADTQLKFRKKIVCEGLSAVHEQWSYDGILGESLIFLIGDTADLDDAALESLVRQSGHVNARSSVTISRKGSDYVFVNFNFVS</sequence>
<accession>A0A845V1G4</accession>
<reference evidence="1 2" key="1">
    <citation type="submission" date="2020-02" db="EMBL/GenBank/DDBJ databases">
        <authorList>
            <person name="Zhang X.-Y."/>
        </authorList>
    </citation>
    <scope>NUCLEOTIDE SEQUENCE [LARGE SCALE GENOMIC DNA]</scope>
    <source>
        <strain evidence="1 2">C33</strain>
    </source>
</reference>
<evidence type="ECO:0000313" key="1">
    <source>
        <dbReference type="EMBL" id="NDY94121.1"/>
    </source>
</evidence>
<gene>
    <name evidence="1" type="ORF">G3I74_00025</name>
</gene>
<dbReference type="RefSeq" id="WP_164208686.1">
    <property type="nucleotide sequence ID" value="NZ_JAAGSC010000002.1"/>
</dbReference>
<protein>
    <submittedName>
        <fullName evidence="1">Uncharacterized protein</fullName>
    </submittedName>
</protein>
<evidence type="ECO:0000313" key="2">
    <source>
        <dbReference type="Proteomes" id="UP000484885"/>
    </source>
</evidence>
<dbReference type="Proteomes" id="UP000484885">
    <property type="component" value="Unassembled WGS sequence"/>
</dbReference>
<dbReference type="EMBL" id="JAAGSC010000002">
    <property type="protein sequence ID" value="NDY94121.1"/>
    <property type="molecule type" value="Genomic_DNA"/>
</dbReference>
<organism evidence="1 2">
    <name type="scientific">Wenzhouxiangella limi</name>
    <dbReference type="NCBI Taxonomy" id="2707351"/>
    <lineage>
        <taxon>Bacteria</taxon>
        <taxon>Pseudomonadati</taxon>
        <taxon>Pseudomonadota</taxon>
        <taxon>Gammaproteobacteria</taxon>
        <taxon>Chromatiales</taxon>
        <taxon>Wenzhouxiangellaceae</taxon>
        <taxon>Wenzhouxiangella</taxon>
    </lineage>
</organism>